<dbReference type="CDD" id="cd04301">
    <property type="entry name" value="NAT_SF"/>
    <property type="match status" value="1"/>
</dbReference>
<dbReference type="AlphaFoldDB" id="A0A4P6JI77"/>
<dbReference type="RefSeq" id="WP_129885179.1">
    <property type="nucleotide sequence ID" value="NZ_CP035758.1"/>
</dbReference>
<dbReference type="SUPFAM" id="SSF55729">
    <property type="entry name" value="Acyl-CoA N-acyltransferases (Nat)"/>
    <property type="match status" value="1"/>
</dbReference>
<keyword evidence="3" id="KW-1185">Reference proteome</keyword>
<evidence type="ECO:0000259" key="1">
    <source>
        <dbReference type="PROSITE" id="PS51186"/>
    </source>
</evidence>
<dbReference type="OrthoDB" id="9805924at2"/>
<name>A0A4P6JI77_KTERU</name>
<organism evidence="2 3">
    <name type="scientific">Ktedonosporobacter rubrisoli</name>
    <dbReference type="NCBI Taxonomy" id="2509675"/>
    <lineage>
        <taxon>Bacteria</taxon>
        <taxon>Bacillati</taxon>
        <taxon>Chloroflexota</taxon>
        <taxon>Ktedonobacteria</taxon>
        <taxon>Ktedonobacterales</taxon>
        <taxon>Ktedonosporobacteraceae</taxon>
        <taxon>Ktedonosporobacter</taxon>
    </lineage>
</organism>
<dbReference type="Gene3D" id="3.40.630.30">
    <property type="match status" value="1"/>
</dbReference>
<gene>
    <name evidence="2" type="ORF">EPA93_00655</name>
</gene>
<dbReference type="Proteomes" id="UP000290365">
    <property type="component" value="Chromosome"/>
</dbReference>
<dbReference type="PROSITE" id="PS51186">
    <property type="entry name" value="GNAT"/>
    <property type="match status" value="1"/>
</dbReference>
<dbReference type="GO" id="GO:0016747">
    <property type="term" value="F:acyltransferase activity, transferring groups other than amino-acyl groups"/>
    <property type="evidence" value="ECO:0007669"/>
    <property type="project" value="InterPro"/>
</dbReference>
<evidence type="ECO:0000313" key="3">
    <source>
        <dbReference type="Proteomes" id="UP000290365"/>
    </source>
</evidence>
<feature type="domain" description="N-acetyltransferase" evidence="1">
    <location>
        <begin position="2"/>
        <end position="144"/>
    </location>
</feature>
<dbReference type="InterPro" id="IPR000182">
    <property type="entry name" value="GNAT_dom"/>
</dbReference>
<dbReference type="EMBL" id="CP035758">
    <property type="protein sequence ID" value="QBD74580.1"/>
    <property type="molecule type" value="Genomic_DNA"/>
</dbReference>
<evidence type="ECO:0000313" key="2">
    <source>
        <dbReference type="EMBL" id="QBD74580.1"/>
    </source>
</evidence>
<proteinExistence type="predicted"/>
<dbReference type="InterPro" id="IPR016181">
    <property type="entry name" value="Acyl_CoA_acyltransferase"/>
</dbReference>
<accession>A0A4P6JI77</accession>
<dbReference type="Pfam" id="PF00583">
    <property type="entry name" value="Acetyltransf_1"/>
    <property type="match status" value="1"/>
</dbReference>
<dbReference type="KEGG" id="kbs:EPA93_00655"/>
<sequence>MATVREIGPEETGLAYTAFLELRPHLSSREAMIEQINHQQRPEGYRLIGAFEDGLEEPQALAGFRFLHTLAWGYVLYVDDLITLAKFRGKGHAGSLMEWLFAEARGLGCDQLHLDSGPQRQTAHRFYFNQGLHISAYHFAHELR</sequence>
<protein>
    <submittedName>
        <fullName evidence="2">GNAT family N-acetyltransferase</fullName>
    </submittedName>
</protein>
<reference evidence="2 3" key="1">
    <citation type="submission" date="2019-01" db="EMBL/GenBank/DDBJ databases">
        <title>Ktedonosporobacter rubrisoli SCAWS-G2.</title>
        <authorList>
            <person name="Huang Y."/>
            <person name="Yan B."/>
        </authorList>
    </citation>
    <scope>NUCLEOTIDE SEQUENCE [LARGE SCALE GENOMIC DNA]</scope>
    <source>
        <strain evidence="2 3">SCAWS-G2</strain>
    </source>
</reference>
<keyword evidence="2" id="KW-0808">Transferase</keyword>